<reference evidence="3" key="1">
    <citation type="journal article" date="2013" name="Ind. Biotechnol.">
        <title>Comparative genomics analysis of Trichoderma reesei strains.</title>
        <authorList>
            <person name="Koike H."/>
            <person name="Aerts A."/>
            <person name="LaButti K."/>
            <person name="Grigoriev I.V."/>
            <person name="Baker S.E."/>
        </authorList>
    </citation>
    <scope>NUCLEOTIDE SEQUENCE [LARGE SCALE GENOMIC DNA]</scope>
    <source>
        <strain evidence="3">ATCC 56765 / BCRC 32924 / NRRL 11460 / Rut C-30</strain>
    </source>
</reference>
<feature type="compositionally biased region" description="Basic and acidic residues" evidence="1">
    <location>
        <begin position="376"/>
        <end position="398"/>
    </location>
</feature>
<feature type="region of interest" description="Disordered" evidence="1">
    <location>
        <begin position="369"/>
        <end position="398"/>
    </location>
</feature>
<feature type="compositionally biased region" description="Low complexity" evidence="1">
    <location>
        <begin position="189"/>
        <end position="218"/>
    </location>
</feature>
<protein>
    <recommendedName>
        <fullName evidence="4">Stress activated map kinase interacting</fullName>
    </recommendedName>
</protein>
<dbReference type="Proteomes" id="UP000024376">
    <property type="component" value="Unassembled WGS sequence"/>
</dbReference>
<name>A0A024S4I0_HYPJR</name>
<evidence type="ECO:0000313" key="3">
    <source>
        <dbReference type="Proteomes" id="UP000024376"/>
    </source>
</evidence>
<proteinExistence type="predicted"/>
<dbReference type="HOGENOM" id="CLU_043185_0_0_1"/>
<feature type="compositionally biased region" description="Low complexity" evidence="1">
    <location>
        <begin position="128"/>
        <end position="143"/>
    </location>
</feature>
<accession>A0A024S4I0</accession>
<dbReference type="OrthoDB" id="2555634at2759"/>
<dbReference type="PANTHER" id="PTHR13621:SF2">
    <property type="entry name" value="PROLINE-RICH PROTEIN PRCC"/>
    <property type="match status" value="1"/>
</dbReference>
<feature type="region of interest" description="Disordered" evidence="1">
    <location>
        <begin position="47"/>
        <end position="254"/>
    </location>
</feature>
<dbReference type="AlphaFoldDB" id="A0A024S4I0"/>
<feature type="compositionally biased region" description="Pro residues" evidence="1">
    <location>
        <begin position="219"/>
        <end position="229"/>
    </location>
</feature>
<gene>
    <name evidence="2" type="ORF">M419DRAFT_142523</name>
</gene>
<dbReference type="Pfam" id="PF10253">
    <property type="entry name" value="PRCC"/>
    <property type="match status" value="1"/>
</dbReference>
<feature type="compositionally biased region" description="Basic and acidic residues" evidence="1">
    <location>
        <begin position="116"/>
        <end position="126"/>
    </location>
</feature>
<dbReference type="InterPro" id="IPR018800">
    <property type="entry name" value="PRCC"/>
</dbReference>
<dbReference type="KEGG" id="trr:M419DRAFT_142523"/>
<organism evidence="2 3">
    <name type="scientific">Hypocrea jecorina (strain ATCC 56765 / BCRC 32924 / NRRL 11460 / Rut C-30)</name>
    <name type="common">Trichoderma reesei</name>
    <dbReference type="NCBI Taxonomy" id="1344414"/>
    <lineage>
        <taxon>Eukaryota</taxon>
        <taxon>Fungi</taxon>
        <taxon>Dikarya</taxon>
        <taxon>Ascomycota</taxon>
        <taxon>Pezizomycotina</taxon>
        <taxon>Sordariomycetes</taxon>
        <taxon>Hypocreomycetidae</taxon>
        <taxon>Hypocreales</taxon>
        <taxon>Hypocreaceae</taxon>
        <taxon>Trichoderma</taxon>
    </lineage>
</organism>
<dbReference type="PANTHER" id="PTHR13621">
    <property type="entry name" value="PROLINE-RICH PROTEIN PRCC"/>
    <property type="match status" value="1"/>
</dbReference>
<feature type="compositionally biased region" description="Polar residues" evidence="1">
    <location>
        <begin position="93"/>
        <end position="115"/>
    </location>
</feature>
<sequence>MGLVDYSDSESDAEIEAPAQPVVTKAPPKKPAFQKVVDRANPGKITINLPQVASSAGEGAPNGDEPPAKRARTGGGGLFSGFNSFLPPPKNTGKATTLSKPAGSSQTRPGINLKTSAERGFSREEDASSASSGADGAAPGGLNLPPPKRPAEPSIPDTMKPAEEVKLVGKPLMFKPLSVARNTKKKTTKSTATPASATSTSKSPASIQATTSAAGPEPESAPAPAPPPKKTSLFSLHVEEPSELAPTEGRGTYEPLFETGEATDLYGANGLDEYSQHVNSGHMPATVATSSNATESLDSVADDLNLSAAARRELFGRGGSGQTAKKLINFNMDQEYQHNEELRAAGDQQIHNPVRAIHGGKHSLRQLVQNVSNQREALEESFAKGRSNRREASSRYGW</sequence>
<dbReference type="GO" id="GO:0005634">
    <property type="term" value="C:nucleus"/>
    <property type="evidence" value="ECO:0007669"/>
    <property type="project" value="TreeGrafter"/>
</dbReference>
<evidence type="ECO:0000313" key="2">
    <source>
        <dbReference type="EMBL" id="ETR99121.1"/>
    </source>
</evidence>
<feature type="region of interest" description="Disordered" evidence="1">
    <location>
        <begin position="1"/>
        <end position="32"/>
    </location>
</feature>
<evidence type="ECO:0008006" key="4">
    <source>
        <dbReference type="Google" id="ProtNLM"/>
    </source>
</evidence>
<dbReference type="EMBL" id="KI911158">
    <property type="protein sequence ID" value="ETR99121.1"/>
    <property type="molecule type" value="Genomic_DNA"/>
</dbReference>
<feature type="compositionally biased region" description="Low complexity" evidence="1">
    <location>
        <begin position="17"/>
        <end position="26"/>
    </location>
</feature>
<evidence type="ECO:0000256" key="1">
    <source>
        <dbReference type="SAM" id="MobiDB-lite"/>
    </source>
</evidence>